<dbReference type="STRING" id="396014.BF93_12000"/>
<sequence length="743" mass="80822">MTMIRYDEVRGLTGEKAQRVRALIDRSSEIWDMPEDMGTIDAWEEQIAACEAEGVPHLAASGRFGQYSILSLGGMPQEALEAYARLMQIVGRYGDHIHPDNVRTFLGTISNLVSTVGEDPSLSRPQLERIVDLVEKQTIAHGFDLSNVTLARASLAAEFGEQDRAYALLDRWQGIGSPEWPPFDANTVTREVAILEPFEPELAAETLMRRFTAMGVPPGPIDTDREDLTQLVLLRALLGSLWARAGRKDLAARIGDELVDQFGIEDLVQTAVVEDLLLVLEHRPDDARVAADVGLANSALDTVDCRLIAALARSRTLEDPAGEEAVLLRAVATQAAAAHDERGGTDIHTRELREIWLADLPPADPEPAAGDDPVERAERILRAGWIPRRTAPVTIDEVPFAIKDRYLELHGLSMAVLEAGSEEESEALVESIVARSRELRMPMAEFVAQLMRTMRAYQSDDHVALVLRYAEAQRAQALAPDGIYPPLEKAAAGLFLPVILTALDQPAIPLGRIDAIIAGEVDLRALTGKPTTPIAMARLARAAHLGEVSEVGPLLADVRAHLAAEAGDVDPFDVQIDLARILAPLDARSVPGLVADVLESSNDPSQQRAAQAWTAWAALRAGRPVDRDAAEVVAQLEQVDRDFEDFGDLPRSVVLELAAQVPGTLGWAVDAALADTTPGDPYHLDTFAGAARVLLDHAPSDARGPRLREDALAIAAALDERNGSEVQSRQLRERFFQEARERS</sequence>
<gene>
    <name evidence="1" type="ORF">BF93_12000</name>
</gene>
<proteinExistence type="predicted"/>
<accession>Z9JXF6</accession>
<comment type="caution">
    <text evidence="1">The sequence shown here is derived from an EMBL/GenBank/DDBJ whole genome shotgun (WGS) entry which is preliminary data.</text>
</comment>
<keyword evidence="2" id="KW-1185">Reference proteome</keyword>
<dbReference type="eggNOG" id="ENOG5033PS1">
    <property type="taxonomic scope" value="Bacteria"/>
</dbReference>
<evidence type="ECO:0000313" key="1">
    <source>
        <dbReference type="EMBL" id="EWS82472.1"/>
    </source>
</evidence>
<evidence type="ECO:0000313" key="2">
    <source>
        <dbReference type="Proteomes" id="UP000023067"/>
    </source>
</evidence>
<dbReference type="AlphaFoldDB" id="Z9JXF6"/>
<dbReference type="HOGENOM" id="CLU_373714_0_0_11"/>
<dbReference type="Proteomes" id="UP000023067">
    <property type="component" value="Unassembled WGS sequence"/>
</dbReference>
<protein>
    <submittedName>
        <fullName evidence="1">Uncharacterized protein</fullName>
    </submittedName>
</protein>
<dbReference type="PATRIC" id="fig|396014.3.peg.906"/>
<reference evidence="1 2" key="1">
    <citation type="submission" date="2014-02" db="EMBL/GenBank/DDBJ databases">
        <title>Genome sequence of Brachybacterium phenoliresistens strain W13A50.</title>
        <authorList>
            <person name="Wang X."/>
        </authorList>
    </citation>
    <scope>NUCLEOTIDE SEQUENCE [LARGE SCALE GENOMIC DNA]</scope>
    <source>
        <strain evidence="1 2">W13A50</strain>
    </source>
</reference>
<dbReference type="EMBL" id="JDYK01000003">
    <property type="protein sequence ID" value="EWS82472.1"/>
    <property type="molecule type" value="Genomic_DNA"/>
</dbReference>
<organism evidence="1 2">
    <name type="scientific">Brachybacterium phenoliresistens</name>
    <dbReference type="NCBI Taxonomy" id="396014"/>
    <lineage>
        <taxon>Bacteria</taxon>
        <taxon>Bacillati</taxon>
        <taxon>Actinomycetota</taxon>
        <taxon>Actinomycetes</taxon>
        <taxon>Micrococcales</taxon>
        <taxon>Dermabacteraceae</taxon>
        <taxon>Brachybacterium</taxon>
    </lineage>
</organism>
<name>Z9JXF6_9MICO</name>